<accession>K6Q1F1</accession>
<dbReference type="Pfam" id="PF12643">
    <property type="entry name" value="MazG-like"/>
    <property type="match status" value="1"/>
</dbReference>
<evidence type="ECO:0000313" key="2">
    <source>
        <dbReference type="Proteomes" id="UP000005710"/>
    </source>
</evidence>
<proteinExistence type="predicted"/>
<dbReference type="RefSeq" id="WP_006902774.1">
    <property type="nucleotide sequence ID" value="NZ_JH976535.1"/>
</dbReference>
<protein>
    <recommendedName>
        <fullName evidence="3">MazG-like family</fullName>
    </recommendedName>
</protein>
<organism evidence="1 2">
    <name type="scientific">Thermaerobacter subterraneus DSM 13965</name>
    <dbReference type="NCBI Taxonomy" id="867903"/>
    <lineage>
        <taxon>Bacteria</taxon>
        <taxon>Bacillati</taxon>
        <taxon>Bacillota</taxon>
        <taxon>Clostridia</taxon>
        <taxon>Eubacteriales</taxon>
        <taxon>Clostridiales Family XVII. Incertae Sedis</taxon>
        <taxon>Thermaerobacter</taxon>
    </lineage>
</organism>
<gene>
    <name evidence="1" type="ORF">ThesuDRAFT_00493</name>
</gene>
<evidence type="ECO:0008006" key="3">
    <source>
        <dbReference type="Google" id="ProtNLM"/>
    </source>
</evidence>
<dbReference type="Proteomes" id="UP000005710">
    <property type="component" value="Unassembled WGS sequence"/>
</dbReference>
<comment type="caution">
    <text evidence="1">The sequence shown here is derived from an EMBL/GenBank/DDBJ whole genome shotgun (WGS) entry which is preliminary data.</text>
</comment>
<keyword evidence="2" id="KW-1185">Reference proteome</keyword>
<dbReference type="AlphaFoldDB" id="K6Q1F1"/>
<dbReference type="GO" id="GO:0009143">
    <property type="term" value="P:nucleoside triphosphate catabolic process"/>
    <property type="evidence" value="ECO:0007669"/>
    <property type="project" value="InterPro"/>
</dbReference>
<name>K6Q1F1_9FIRM</name>
<reference evidence="1" key="1">
    <citation type="submission" date="2010-10" db="EMBL/GenBank/DDBJ databases">
        <authorList>
            <consortium name="US DOE Joint Genome Institute (JGI-PGF)"/>
            <person name="Lucas S."/>
            <person name="Copeland A."/>
            <person name="Lapidus A."/>
            <person name="Bruce D."/>
            <person name="Goodwin L."/>
            <person name="Pitluck S."/>
            <person name="Kyrpides N."/>
            <person name="Mavromatis K."/>
            <person name="Detter J.C."/>
            <person name="Han C."/>
            <person name="Land M."/>
            <person name="Hauser L."/>
            <person name="Markowitz V."/>
            <person name="Cheng J.-F."/>
            <person name="Hugenholtz P."/>
            <person name="Woyke T."/>
            <person name="Wu D."/>
            <person name="Pukall R."/>
            <person name="Wahrenburg C."/>
            <person name="Brambilla E."/>
            <person name="Klenk H.-P."/>
            <person name="Eisen J.A."/>
        </authorList>
    </citation>
    <scope>NUCLEOTIDE SEQUENCE [LARGE SCALE GENOMIC DNA]</scope>
    <source>
        <strain evidence="1">DSM 13965</strain>
    </source>
</reference>
<dbReference type="InterPro" id="IPR025984">
    <property type="entry name" value="DCTPP"/>
</dbReference>
<evidence type="ECO:0000313" key="1">
    <source>
        <dbReference type="EMBL" id="EKP94789.1"/>
    </source>
</evidence>
<sequence>MDDPVPGLDITESLQVLDWLKAELVAAAGAVLRAGVAREPARLLETLAALQITVYALARRWGIPLERLDAEVARRLAAEALSGHYLEDRFGDLSAIRQHLERRGRPQETGQGSG</sequence>
<dbReference type="HOGENOM" id="CLU_163949_0_0_9"/>
<dbReference type="OrthoDB" id="2381770at2"/>
<reference evidence="1" key="2">
    <citation type="submission" date="2012-10" db="EMBL/GenBank/DDBJ databases">
        <title>Improved high-quality draft of Thermaerobacter subterraneus C21, DSM 13965.</title>
        <authorList>
            <consortium name="DOE Joint Genome Institute"/>
            <person name="Eisen J."/>
            <person name="Huntemann M."/>
            <person name="Wei C.-L."/>
            <person name="Han J."/>
            <person name="Detter J.C."/>
            <person name="Han C."/>
            <person name="Tapia R."/>
            <person name="Chen A."/>
            <person name="Kyrpides N."/>
            <person name="Mavromatis K."/>
            <person name="Markowitz V."/>
            <person name="Szeto E."/>
            <person name="Ivanova N."/>
            <person name="Mikhailova N."/>
            <person name="Ovchinnikova G."/>
            <person name="Pagani I."/>
            <person name="Pati A."/>
            <person name="Goodwin L."/>
            <person name="Nordberg H.P."/>
            <person name="Cantor M.N."/>
            <person name="Hua S.X."/>
            <person name="Woyke T."/>
            <person name="Eisen J."/>
            <person name="Klenk H.-P."/>
        </authorList>
    </citation>
    <scope>NUCLEOTIDE SEQUENCE [LARGE SCALE GENOMIC DNA]</scope>
    <source>
        <strain evidence="1">DSM 13965</strain>
    </source>
</reference>
<dbReference type="GO" id="GO:0047429">
    <property type="term" value="F:nucleoside triphosphate diphosphatase activity"/>
    <property type="evidence" value="ECO:0007669"/>
    <property type="project" value="InterPro"/>
</dbReference>
<dbReference type="EMBL" id="AENY02000002">
    <property type="protein sequence ID" value="EKP94789.1"/>
    <property type="molecule type" value="Genomic_DNA"/>
</dbReference>
<dbReference type="eggNOG" id="ENOG50332FJ">
    <property type="taxonomic scope" value="Bacteria"/>
</dbReference>
<dbReference type="STRING" id="867903.ThesuDRAFT_00493"/>